<dbReference type="Proteomes" id="UP000001574">
    <property type="component" value="Chromosome"/>
</dbReference>
<evidence type="ECO:0000313" key="3">
    <source>
        <dbReference type="Proteomes" id="UP000001574"/>
    </source>
</evidence>
<feature type="coiled-coil region" evidence="1">
    <location>
        <begin position="164"/>
        <end position="191"/>
    </location>
</feature>
<evidence type="ECO:0000313" key="2">
    <source>
        <dbReference type="EMBL" id="ABK69409.1"/>
    </source>
</evidence>
<dbReference type="EMBL" id="CP000479">
    <property type="protein sequence ID" value="ABK69409.1"/>
    <property type="molecule type" value="Genomic_DNA"/>
</dbReference>
<gene>
    <name evidence="2" type="ordered locus">MAV_0295</name>
</gene>
<name>A0A0H3A2Z0_MYCA1</name>
<dbReference type="RefSeq" id="WP_011723465.1">
    <property type="nucleotide sequence ID" value="NC_008595.1"/>
</dbReference>
<proteinExistence type="predicted"/>
<dbReference type="KEGG" id="mav:MAV_0295"/>
<dbReference type="AlphaFoldDB" id="A0A0H3A2Z0"/>
<protein>
    <submittedName>
        <fullName evidence="2">Uncharacterized protein</fullName>
    </submittedName>
</protein>
<reference evidence="2 3" key="1">
    <citation type="submission" date="2006-10" db="EMBL/GenBank/DDBJ databases">
        <authorList>
            <person name="Fleischmann R.D."/>
            <person name="Dodson R.J."/>
            <person name="Haft D.H."/>
            <person name="Merkel J.S."/>
            <person name="Nelson W.C."/>
            <person name="Fraser C.M."/>
        </authorList>
    </citation>
    <scope>NUCLEOTIDE SEQUENCE [LARGE SCALE GENOMIC DNA]</scope>
    <source>
        <strain evidence="2 3">104</strain>
    </source>
</reference>
<organism evidence="2 3">
    <name type="scientific">Mycobacterium avium (strain 104)</name>
    <dbReference type="NCBI Taxonomy" id="243243"/>
    <lineage>
        <taxon>Bacteria</taxon>
        <taxon>Bacillati</taxon>
        <taxon>Actinomycetota</taxon>
        <taxon>Actinomycetes</taxon>
        <taxon>Mycobacteriales</taxon>
        <taxon>Mycobacteriaceae</taxon>
        <taxon>Mycobacterium</taxon>
        <taxon>Mycobacterium avium complex (MAC)</taxon>
    </lineage>
</organism>
<sequence length="303" mass="33564">MLLGLLHLQRNLHQGIESRGVSTGGHHQDMSDENDLEMTDAERASLAASRAAIGDLAHALVEGADPEEAEAALAAVRQASSQLDREALLNKIHMPDDAAGFEDDLRAIMRRIPPNWGRWVGCSRGWYPIIIALDQALAAIDPAYELHQVKEKFGGLRFYFHASESITEADRQRMEQLVDEAEEKCERTCELCGEPGVRHVTPRGWYRTLCSTCAAAEGKGYERVGELVNNLTAGTTGVWRVGCYADAPESIWDLDRGEVTVGSDRHRDFEVLAYPSVLRTWRIRLADGTEVESGVIAAIERVR</sequence>
<dbReference type="HOGENOM" id="CLU_1014961_0_0_11"/>
<keyword evidence="1" id="KW-0175">Coiled coil</keyword>
<evidence type="ECO:0000256" key="1">
    <source>
        <dbReference type="SAM" id="Coils"/>
    </source>
</evidence>
<accession>A0A0H3A2Z0</accession>